<gene>
    <name evidence="1" type="ORF">PX52LOC_08053</name>
</gene>
<dbReference type="AlphaFoldDB" id="A0A5C1ANE8"/>
<dbReference type="EMBL" id="CP042425">
    <property type="protein sequence ID" value="QEL20929.1"/>
    <property type="molecule type" value="Genomic_DNA"/>
</dbReference>
<evidence type="ECO:0000313" key="2">
    <source>
        <dbReference type="Proteomes" id="UP000324974"/>
    </source>
</evidence>
<dbReference type="Gene3D" id="3.20.20.70">
    <property type="entry name" value="Aldolase class I"/>
    <property type="match status" value="1"/>
</dbReference>
<dbReference type="SUPFAM" id="SSF51366">
    <property type="entry name" value="Ribulose-phoshate binding barrel"/>
    <property type="match status" value="1"/>
</dbReference>
<dbReference type="RefSeq" id="WP_149115171.1">
    <property type="nucleotide sequence ID" value="NZ_CP042425.1"/>
</dbReference>
<proteinExistence type="predicted"/>
<name>A0A5C1ANE8_9BACT</name>
<dbReference type="KEGG" id="lrs:PX52LOC_08053"/>
<dbReference type="InterPro" id="IPR013785">
    <property type="entry name" value="Aldolase_TIM"/>
</dbReference>
<sequence>MGAHVSRYRQAFSRRHTVLPVIHVDSLEQAHRNARAAREAGADGVFLINHGMADEALLDIHGAVADANPTWWVGVNCLGLSPEQAFRAVPANVSGVWADNAGIEEGQPDQPYAERVLAAHRSHAPAGLYFGGVAFKYQRAVEDLEAACRVAARYMDVVTTSGPGTGAAAEVEKIARMKRALGGTPLAIASGITPENVGTYLPHADCFLVATGISRSFTELDPARVLGLVRRVAAFAG</sequence>
<dbReference type="InterPro" id="IPR005137">
    <property type="entry name" value="BtpA"/>
</dbReference>
<evidence type="ECO:0000313" key="1">
    <source>
        <dbReference type="EMBL" id="QEL20929.1"/>
    </source>
</evidence>
<organism evidence="1 2">
    <name type="scientific">Limnoglobus roseus</name>
    <dbReference type="NCBI Taxonomy" id="2598579"/>
    <lineage>
        <taxon>Bacteria</taxon>
        <taxon>Pseudomonadati</taxon>
        <taxon>Planctomycetota</taxon>
        <taxon>Planctomycetia</taxon>
        <taxon>Gemmatales</taxon>
        <taxon>Gemmataceae</taxon>
        <taxon>Limnoglobus</taxon>
    </lineage>
</organism>
<dbReference type="OrthoDB" id="9791357at2"/>
<dbReference type="InterPro" id="IPR011060">
    <property type="entry name" value="RibuloseP-bd_barrel"/>
</dbReference>
<keyword evidence="2" id="KW-1185">Reference proteome</keyword>
<dbReference type="Proteomes" id="UP000324974">
    <property type="component" value="Chromosome"/>
</dbReference>
<dbReference type="Pfam" id="PF03437">
    <property type="entry name" value="BtpA"/>
    <property type="match status" value="1"/>
</dbReference>
<evidence type="ECO:0008006" key="3">
    <source>
        <dbReference type="Google" id="ProtNLM"/>
    </source>
</evidence>
<protein>
    <recommendedName>
        <fullName evidence="3">Adenine phosphoribosyltransferase</fullName>
    </recommendedName>
</protein>
<accession>A0A5C1ANE8</accession>
<reference evidence="2" key="1">
    <citation type="submission" date="2019-08" db="EMBL/GenBank/DDBJ databases">
        <title>Limnoglobus roseus gen. nov., sp. nov., a novel freshwater planctomycete with a giant genome from the family Gemmataceae.</title>
        <authorList>
            <person name="Kulichevskaya I.S."/>
            <person name="Naumoff D.G."/>
            <person name="Miroshnikov K."/>
            <person name="Ivanova A."/>
            <person name="Philippov D.A."/>
            <person name="Hakobyan A."/>
            <person name="Rijpstra I.C."/>
            <person name="Sinninghe Damste J.S."/>
            <person name="Liesack W."/>
            <person name="Dedysh S.N."/>
        </authorList>
    </citation>
    <scope>NUCLEOTIDE SEQUENCE [LARGE SCALE GENOMIC DNA]</scope>
    <source>
        <strain evidence="2">PX52</strain>
    </source>
</reference>